<reference evidence="2 3" key="1">
    <citation type="submission" date="2016-06" db="EMBL/GenBank/DDBJ databases">
        <title>Living apart together: crosstalk between the core and supernumerary genomes in a fungal plant pathogen.</title>
        <authorList>
            <person name="Vanheule A."/>
            <person name="Audenaert K."/>
            <person name="Warris S."/>
            <person name="Van De Geest H."/>
            <person name="Schijlen E."/>
            <person name="Hofte M."/>
            <person name="De Saeger S."/>
            <person name="Haesaert G."/>
            <person name="Waalwijk C."/>
            <person name="Van Der Lee T."/>
        </authorList>
    </citation>
    <scope>NUCLEOTIDE SEQUENCE [LARGE SCALE GENOMIC DNA]</scope>
    <source>
        <strain evidence="2 3">2516</strain>
    </source>
</reference>
<sequence>MSVRPFCALCEAAFKVGEDIVNISKDVRSLQSAEFGNSIVKFTTDMLETSETPETPETTVSTPSSESPPSESSEHHITYSHTSWDNDGKWQMTSHPTCVEYLTGHGLSPWRVAQVLAGDFGLSLSATARRRTHLQKLASIGFYDSQSRRASDDDFFARLSKLPAETTQEVIGLCLTYIMICHGTNLVDYPESQQNSYIVYQEYPIWASFVFFQGNYYISRISNEPMDGTFSILVKPAVEESSLLYVAHDHLGIRKMVYALSQYQGILRPAGETDLWWETISFNSDHPDIEVISDGIKLRALYRQGSMPAKTYWQRPLNPQFYPRVVRLNRGAKGLPMVKRMRSLILNDVGMKSLSAAWQDSCLTLFAHYPDSPEINYQDYGIYGFCGNCRVFQPQWFHFVLDEGEQITEIWRWQKHSRHSDIVMRTSNGRIWSIGTQETRQAADWDHLINLPVGKPSTIYFDESQRCINQLAFHGEKPLVGATVAPEETVTPHDMVVDRWRRIGVCVLYFSERLTGLSTITPCWIKETYGPVQIMGFVLSYMDGRVRTVGQVRLDCLAEPIDTTASYGMSLKRVQIYSRMVILDIQVGTHKVEADGWTWFPWKGKITWHISMGGGGINVFHEVP</sequence>
<evidence type="ECO:0000313" key="2">
    <source>
        <dbReference type="EMBL" id="OBS19030.1"/>
    </source>
</evidence>
<gene>
    <name evidence="2" type="ORF">FPOA_10755</name>
</gene>
<dbReference type="OMA" id="ITWHISM"/>
<feature type="region of interest" description="Disordered" evidence="1">
    <location>
        <begin position="48"/>
        <end position="78"/>
    </location>
</feature>
<evidence type="ECO:0000313" key="3">
    <source>
        <dbReference type="Proteomes" id="UP000091967"/>
    </source>
</evidence>
<keyword evidence="3" id="KW-1185">Reference proteome</keyword>
<protein>
    <submittedName>
        <fullName evidence="2">Uncharacterized protein</fullName>
    </submittedName>
</protein>
<dbReference type="Proteomes" id="UP000091967">
    <property type="component" value="Unassembled WGS sequence"/>
</dbReference>
<evidence type="ECO:0000256" key="1">
    <source>
        <dbReference type="SAM" id="MobiDB-lite"/>
    </source>
</evidence>
<dbReference type="EMBL" id="LYXU01000004">
    <property type="protein sequence ID" value="OBS19030.1"/>
    <property type="molecule type" value="Genomic_DNA"/>
</dbReference>
<feature type="compositionally biased region" description="Low complexity" evidence="1">
    <location>
        <begin position="49"/>
        <end position="71"/>
    </location>
</feature>
<dbReference type="AlphaFoldDB" id="A0A1B8AF01"/>
<proteinExistence type="predicted"/>
<dbReference type="STRING" id="36050.A0A1B8AF01"/>
<organism evidence="2 3">
    <name type="scientific">Fusarium poae</name>
    <dbReference type="NCBI Taxonomy" id="36050"/>
    <lineage>
        <taxon>Eukaryota</taxon>
        <taxon>Fungi</taxon>
        <taxon>Dikarya</taxon>
        <taxon>Ascomycota</taxon>
        <taxon>Pezizomycotina</taxon>
        <taxon>Sordariomycetes</taxon>
        <taxon>Hypocreomycetidae</taxon>
        <taxon>Hypocreales</taxon>
        <taxon>Nectriaceae</taxon>
        <taxon>Fusarium</taxon>
    </lineage>
</organism>
<comment type="caution">
    <text evidence="2">The sequence shown here is derived from an EMBL/GenBank/DDBJ whole genome shotgun (WGS) entry which is preliminary data.</text>
</comment>
<name>A0A1B8AF01_FUSPO</name>
<accession>A0A1B8AF01</accession>